<protein>
    <submittedName>
        <fullName evidence="1">Uncharacterized protein</fullName>
    </submittedName>
</protein>
<organism evidence="2">
    <name type="scientific">Harpegnathos saltator</name>
    <name type="common">Jerdon's jumping ant</name>
    <dbReference type="NCBI Taxonomy" id="610380"/>
    <lineage>
        <taxon>Eukaryota</taxon>
        <taxon>Metazoa</taxon>
        <taxon>Ecdysozoa</taxon>
        <taxon>Arthropoda</taxon>
        <taxon>Hexapoda</taxon>
        <taxon>Insecta</taxon>
        <taxon>Pterygota</taxon>
        <taxon>Neoptera</taxon>
        <taxon>Endopterygota</taxon>
        <taxon>Hymenoptera</taxon>
        <taxon>Apocrita</taxon>
        <taxon>Aculeata</taxon>
        <taxon>Formicoidea</taxon>
        <taxon>Formicidae</taxon>
        <taxon>Ponerinae</taxon>
        <taxon>Ponerini</taxon>
        <taxon>Harpegnathos</taxon>
    </lineage>
</organism>
<dbReference type="EMBL" id="GL453160">
    <property type="protein sequence ID" value="EFN76402.1"/>
    <property type="molecule type" value="Genomic_DNA"/>
</dbReference>
<sequence>MTLPTARNCNVRSIRENVMTIVRDLGKVKGCKVVRHVACVLSGDRRTQSLFCRDSPRKVTDTTQPFLPEAVRKRPQDSAGHHAVVHPISPSAGCDGGLPSGGHLFPPAGHLLELHQSNLQYITLSVHYTGLKNKCAYYATHKANVKNNEKSLREGEAGHARLTQPEQFPTGVNALGDMRFKLWDAKHPGTPRIHDSDLQRFRAGFNWEYYAGSRRGLNVKLPAVHFKYPGISVGVLSADPLRGAFKYPNVTQFGPPNDH</sequence>
<keyword evidence="2" id="KW-1185">Reference proteome</keyword>
<dbReference type="AlphaFoldDB" id="E2C6K0"/>
<reference evidence="1 2" key="1">
    <citation type="journal article" date="2010" name="Science">
        <title>Genomic comparison of the ants Camponotus floridanus and Harpegnathos saltator.</title>
        <authorList>
            <person name="Bonasio R."/>
            <person name="Zhang G."/>
            <person name="Ye C."/>
            <person name="Mutti N.S."/>
            <person name="Fang X."/>
            <person name="Qin N."/>
            <person name="Donahue G."/>
            <person name="Yang P."/>
            <person name="Li Q."/>
            <person name="Li C."/>
            <person name="Zhang P."/>
            <person name="Huang Z."/>
            <person name="Berger S.L."/>
            <person name="Reinberg D."/>
            <person name="Wang J."/>
            <person name="Liebig J."/>
        </authorList>
    </citation>
    <scope>NUCLEOTIDE SEQUENCE [LARGE SCALE GENOMIC DNA]</scope>
    <source>
        <strain evidence="1 2">R22 G/1</strain>
    </source>
</reference>
<accession>E2C6K0</accession>
<dbReference type="Proteomes" id="UP000008237">
    <property type="component" value="Unassembled WGS sequence"/>
</dbReference>
<evidence type="ECO:0000313" key="2">
    <source>
        <dbReference type="Proteomes" id="UP000008237"/>
    </source>
</evidence>
<evidence type="ECO:0000313" key="1">
    <source>
        <dbReference type="EMBL" id="EFN76402.1"/>
    </source>
</evidence>
<gene>
    <name evidence="1" type="ORF">EAI_16038</name>
</gene>
<name>E2C6K0_HARSA</name>
<dbReference type="InParanoid" id="E2C6K0"/>
<proteinExistence type="predicted"/>